<sequence>MAGYFMFQYFNKIFAILFFAWIEHYRKDHEVPNNSVDSIKNLVTSLCTSKCRLLSILDISYESENDFFKNSDMCNMNISKLKRNKKKSQKNILKNIDNYFEKKLFKKISEIHNYMDETDIHVKKSITGVFKNVFIILALPTIVYLSGAYILIKGYEWNVYLINFYILFSVLSIFMLLYIFIKILKRRILRAGKLKPRLYPLLLKLTKTNLIKMYIYLK</sequence>
<gene>
    <name evidence="2" type="ORF">PGO_002085</name>
</gene>
<feature type="transmembrane region" description="Helical" evidence="1">
    <location>
        <begin position="6"/>
        <end position="22"/>
    </location>
</feature>
<keyword evidence="3" id="KW-1185">Reference proteome</keyword>
<dbReference type="InterPro" id="IPR022139">
    <property type="entry name" value="Fam-L/Fam-M-like_plasmodium"/>
</dbReference>
<accession>A0A1Y1JS53</accession>
<proteinExistence type="predicted"/>
<reference evidence="3" key="1">
    <citation type="submission" date="2017-04" db="EMBL/GenBank/DDBJ databases">
        <title>Plasmodium gonderi genome.</title>
        <authorList>
            <person name="Arisue N."/>
            <person name="Honma H."/>
            <person name="Kawai S."/>
            <person name="Tougan T."/>
            <person name="Tanabe K."/>
            <person name="Horii T."/>
        </authorList>
    </citation>
    <scope>NUCLEOTIDE SEQUENCE [LARGE SCALE GENOMIC DNA]</scope>
    <source>
        <strain evidence="3">ATCC 30045</strain>
    </source>
</reference>
<dbReference type="Pfam" id="PF12420">
    <property type="entry name" value="DUF3671"/>
    <property type="match status" value="1"/>
</dbReference>
<dbReference type="GeneID" id="39745086"/>
<dbReference type="Proteomes" id="UP000195521">
    <property type="component" value="Unassembled WGS sequence"/>
</dbReference>
<dbReference type="EMBL" id="BDQF01000211">
    <property type="protein sequence ID" value="GAW84278.1"/>
    <property type="molecule type" value="Genomic_DNA"/>
</dbReference>
<dbReference type="RefSeq" id="XP_028546867.1">
    <property type="nucleotide sequence ID" value="XM_028691066.1"/>
</dbReference>
<protein>
    <submittedName>
        <fullName evidence="2">Variable surface protein</fullName>
    </submittedName>
</protein>
<feature type="transmembrane region" description="Helical" evidence="1">
    <location>
        <begin position="158"/>
        <end position="181"/>
    </location>
</feature>
<evidence type="ECO:0000313" key="2">
    <source>
        <dbReference type="EMBL" id="GAW84278.1"/>
    </source>
</evidence>
<keyword evidence="1" id="KW-0812">Transmembrane</keyword>
<feature type="transmembrane region" description="Helical" evidence="1">
    <location>
        <begin position="133"/>
        <end position="152"/>
    </location>
</feature>
<keyword evidence="1" id="KW-0472">Membrane</keyword>
<name>A0A1Y1JS53_PLAGO</name>
<evidence type="ECO:0000256" key="1">
    <source>
        <dbReference type="SAM" id="Phobius"/>
    </source>
</evidence>
<comment type="caution">
    <text evidence="2">The sequence shown here is derived from an EMBL/GenBank/DDBJ whole genome shotgun (WGS) entry which is preliminary data.</text>
</comment>
<organism evidence="2 3">
    <name type="scientific">Plasmodium gonderi</name>
    <dbReference type="NCBI Taxonomy" id="77519"/>
    <lineage>
        <taxon>Eukaryota</taxon>
        <taxon>Sar</taxon>
        <taxon>Alveolata</taxon>
        <taxon>Apicomplexa</taxon>
        <taxon>Aconoidasida</taxon>
        <taxon>Haemosporida</taxon>
        <taxon>Plasmodiidae</taxon>
        <taxon>Plasmodium</taxon>
        <taxon>Plasmodium (Plasmodium)</taxon>
    </lineage>
</organism>
<dbReference type="AlphaFoldDB" id="A0A1Y1JS53"/>
<keyword evidence="1" id="KW-1133">Transmembrane helix</keyword>
<evidence type="ECO:0000313" key="3">
    <source>
        <dbReference type="Proteomes" id="UP000195521"/>
    </source>
</evidence>
<dbReference type="OMA" id="FAWIEHY"/>